<accession>A0A5P3MT14</accession>
<evidence type="ECO:0000313" key="2">
    <source>
        <dbReference type="Proteomes" id="UP000325536"/>
    </source>
</evidence>
<organism evidence="1 2">
    <name type="scientific">Neisseria animalis</name>
    <dbReference type="NCBI Taxonomy" id="492"/>
    <lineage>
        <taxon>Bacteria</taxon>
        <taxon>Pseudomonadati</taxon>
        <taxon>Pseudomonadota</taxon>
        <taxon>Betaproteobacteria</taxon>
        <taxon>Neisseriales</taxon>
        <taxon>Neisseriaceae</taxon>
        <taxon>Neisseria</taxon>
    </lineage>
</organism>
<dbReference type="KEGG" id="naq:D0T90_09990"/>
<gene>
    <name evidence="1" type="ORF">D0T90_09990</name>
</gene>
<dbReference type="EMBL" id="CP031699">
    <property type="protein sequence ID" value="QEY24752.1"/>
    <property type="molecule type" value="Genomic_DNA"/>
</dbReference>
<sequence>MSNLTALLQQKISHSDYRDMIIRHSKDFSSGEIRLLEEILQRFGFDVVQEQALAQTVLQQARFDPDAFHIDSDDEDVTGVCPHCINPPMPPLRDYLQWREQRS</sequence>
<dbReference type="OrthoDB" id="8605551at2"/>
<protein>
    <submittedName>
        <fullName evidence="1">Uncharacterized protein</fullName>
    </submittedName>
</protein>
<keyword evidence="2" id="KW-1185">Reference proteome</keyword>
<proteinExistence type="predicted"/>
<dbReference type="AlphaFoldDB" id="A0A5P3MT14"/>
<dbReference type="Proteomes" id="UP000325536">
    <property type="component" value="Chromosome"/>
</dbReference>
<dbReference type="RefSeq" id="WP_123796023.1">
    <property type="nucleotide sequence ID" value="NZ_CP031699.1"/>
</dbReference>
<name>A0A5P3MT14_NEIAN</name>
<reference evidence="1 2" key="1">
    <citation type="submission" date="2018-08" db="EMBL/GenBank/DDBJ databases">
        <title>Neisseria animalis ATCC 49930 complete genome.</title>
        <authorList>
            <person name="Veseli I.A."/>
            <person name="Mascarenhas dos Santos A.C."/>
            <person name="Buttler R."/>
            <person name="Pombert J.-F."/>
        </authorList>
    </citation>
    <scope>NUCLEOTIDE SEQUENCE [LARGE SCALE GENOMIC DNA]</scope>
    <source>
        <strain evidence="1 2">ATCC 49930</strain>
    </source>
</reference>
<evidence type="ECO:0000313" key="1">
    <source>
        <dbReference type="EMBL" id="QEY24752.1"/>
    </source>
</evidence>